<evidence type="ECO:0000256" key="1">
    <source>
        <dbReference type="SAM" id="MobiDB-lite"/>
    </source>
</evidence>
<dbReference type="EMBL" id="PKUS01000019">
    <property type="protein sequence ID" value="PLW68065.1"/>
    <property type="molecule type" value="Genomic_DNA"/>
</dbReference>
<accession>A0A2N5X0N7</accession>
<dbReference type="OrthoDB" id="7057177at2"/>
<feature type="region of interest" description="Disordered" evidence="1">
    <location>
        <begin position="76"/>
        <end position="104"/>
    </location>
</feature>
<proteinExistence type="predicted"/>
<feature type="compositionally biased region" description="Polar residues" evidence="1">
    <location>
        <begin position="141"/>
        <end position="153"/>
    </location>
</feature>
<feature type="compositionally biased region" description="Polar residues" evidence="1">
    <location>
        <begin position="160"/>
        <end position="176"/>
    </location>
</feature>
<evidence type="ECO:0000313" key="2">
    <source>
        <dbReference type="EMBL" id="PLW68065.1"/>
    </source>
</evidence>
<feature type="region of interest" description="Disordered" evidence="1">
    <location>
        <begin position="139"/>
        <end position="218"/>
    </location>
</feature>
<evidence type="ECO:0000313" key="3">
    <source>
        <dbReference type="Proteomes" id="UP000235005"/>
    </source>
</evidence>
<feature type="compositionally biased region" description="Polar residues" evidence="1">
    <location>
        <begin position="192"/>
        <end position="202"/>
    </location>
</feature>
<comment type="caution">
    <text evidence="2">The sequence shown here is derived from an EMBL/GenBank/DDBJ whole genome shotgun (WGS) entry which is preliminary data.</text>
</comment>
<organism evidence="2 3">
    <name type="scientific">Pseudohalioglobus lutimaris</name>
    <dbReference type="NCBI Taxonomy" id="1737061"/>
    <lineage>
        <taxon>Bacteria</taxon>
        <taxon>Pseudomonadati</taxon>
        <taxon>Pseudomonadota</taxon>
        <taxon>Gammaproteobacteria</taxon>
        <taxon>Cellvibrionales</taxon>
        <taxon>Halieaceae</taxon>
        <taxon>Pseudohalioglobus</taxon>
    </lineage>
</organism>
<gene>
    <name evidence="2" type="ORF">C0039_13970</name>
</gene>
<dbReference type="Proteomes" id="UP000235005">
    <property type="component" value="Unassembled WGS sequence"/>
</dbReference>
<keyword evidence="3" id="KW-1185">Reference proteome</keyword>
<reference evidence="2 3" key="1">
    <citation type="submission" date="2018-01" db="EMBL/GenBank/DDBJ databases">
        <title>The draft genome sequence of Halioglobus lutimaris HF004.</title>
        <authorList>
            <person name="Du Z.-J."/>
            <person name="Shi M.-J."/>
        </authorList>
    </citation>
    <scope>NUCLEOTIDE SEQUENCE [LARGE SCALE GENOMIC DNA]</scope>
    <source>
        <strain evidence="2 3">HF004</strain>
    </source>
</reference>
<dbReference type="AlphaFoldDB" id="A0A2N5X0N7"/>
<name>A0A2N5X0N7_9GAMM</name>
<dbReference type="InterPro" id="IPR049806">
    <property type="entry name" value="MasK-like_C"/>
</dbReference>
<feature type="compositionally biased region" description="Basic and acidic residues" evidence="1">
    <location>
        <begin position="203"/>
        <end position="218"/>
    </location>
</feature>
<sequence>MGAALATPSLLLPWESSQQEDALYRRIQRLMLLLFMVVAVAIPVLPVAELTPEEAEEVPAHLARILLEKKELPKPEPVKPKVEKKPPPKPREVPPVKTVQEPVKSVNKVEQAREQAKAAGVLAFQDELMDMRDSLDVADLDQTQTSRGETSSARVERSLITANNTGSGGIQTSAISRNAGGPALSAREATRVESNITAGTGTRESKNASEHQGGRSDESIRRVMDRSKGAIFSVYNRALRKDPLLEGKVVFEMVIEPSGEVSDLRLISSELQDEELTRKILARIRMIRFDAASVLTTRVNYSFDFLPYG</sequence>
<feature type="compositionally biased region" description="Basic and acidic residues" evidence="1">
    <location>
        <begin position="76"/>
        <end position="94"/>
    </location>
</feature>
<dbReference type="RefSeq" id="WP_076001617.1">
    <property type="nucleotide sequence ID" value="NZ_PKUS01000019.1"/>
</dbReference>
<protein>
    <submittedName>
        <fullName evidence="2">Energy transducer TonB</fullName>
    </submittedName>
</protein>
<dbReference type="SUPFAM" id="SSF74653">
    <property type="entry name" value="TolA/TonB C-terminal domain"/>
    <property type="match status" value="1"/>
</dbReference>
<dbReference type="NCBIfam" id="NF033768">
    <property type="entry name" value="myxo_SS_tail"/>
    <property type="match status" value="1"/>
</dbReference>